<protein>
    <submittedName>
        <fullName evidence="3">Phage shock protein A</fullName>
    </submittedName>
</protein>
<dbReference type="InterPro" id="IPR007157">
    <property type="entry name" value="PspA_VIPP1"/>
</dbReference>
<dbReference type="EMBL" id="VSSQ01001355">
    <property type="protein sequence ID" value="MPM07609.1"/>
    <property type="molecule type" value="Genomic_DNA"/>
</dbReference>
<dbReference type="AlphaFoldDB" id="A0A644WV14"/>
<sequence>MGVFSRFLDIVNANINSLLDKAEDPEKMIKLMMQEMEDTLIELKSSCAAKMASRAKTDRTYKEALSAVDRWQSRAELAISKGREDLAREALLERKQAKAALDQLQAELSAYDDLIRTAKSEINQIEDKLTTVKQKYQMMVERAKRAREEQAAQEALKRANDSSTFGRFSDMEEKIDRMQANNEMNRSTNSSLDDKFRDLEEMDDIDAEIAELRKRAGL</sequence>
<dbReference type="GO" id="GO:0005829">
    <property type="term" value="C:cytosol"/>
    <property type="evidence" value="ECO:0007669"/>
    <property type="project" value="TreeGrafter"/>
</dbReference>
<name>A0A644WV14_9ZZZZ</name>
<dbReference type="PANTHER" id="PTHR31088:SF6">
    <property type="entry name" value="PHAGE SHOCK PROTEIN A"/>
    <property type="match status" value="1"/>
</dbReference>
<evidence type="ECO:0000313" key="3">
    <source>
        <dbReference type="EMBL" id="MPM07609.1"/>
    </source>
</evidence>
<accession>A0A644WV14</accession>
<proteinExistence type="inferred from homology"/>
<feature type="coiled-coil region" evidence="2">
    <location>
        <begin position="87"/>
        <end position="153"/>
    </location>
</feature>
<dbReference type="Pfam" id="PF04012">
    <property type="entry name" value="PspA_IM30"/>
    <property type="match status" value="1"/>
</dbReference>
<dbReference type="PANTHER" id="PTHR31088">
    <property type="entry name" value="MEMBRANE-ASSOCIATED PROTEIN VIPP1, CHLOROPLASTIC"/>
    <property type="match status" value="1"/>
</dbReference>
<organism evidence="3">
    <name type="scientific">bioreactor metagenome</name>
    <dbReference type="NCBI Taxonomy" id="1076179"/>
    <lineage>
        <taxon>unclassified sequences</taxon>
        <taxon>metagenomes</taxon>
        <taxon>ecological metagenomes</taxon>
    </lineage>
</organism>
<evidence type="ECO:0000256" key="2">
    <source>
        <dbReference type="SAM" id="Coils"/>
    </source>
</evidence>
<comment type="similarity">
    <text evidence="1">Belongs to the PspA/Vipp/IM30 family.</text>
</comment>
<comment type="caution">
    <text evidence="3">The sequence shown here is derived from an EMBL/GenBank/DDBJ whole genome shotgun (WGS) entry which is preliminary data.</text>
</comment>
<gene>
    <name evidence="3" type="primary">pspA_9</name>
    <name evidence="3" type="ORF">SDC9_53915</name>
</gene>
<evidence type="ECO:0000256" key="1">
    <source>
        <dbReference type="ARBA" id="ARBA00043985"/>
    </source>
</evidence>
<dbReference type="GO" id="GO:0009271">
    <property type="term" value="P:phage shock"/>
    <property type="evidence" value="ECO:0007669"/>
    <property type="project" value="TreeGrafter"/>
</dbReference>
<keyword evidence="2" id="KW-0175">Coiled coil</keyword>
<reference evidence="3" key="1">
    <citation type="submission" date="2019-08" db="EMBL/GenBank/DDBJ databases">
        <authorList>
            <person name="Kucharzyk K."/>
            <person name="Murdoch R.W."/>
            <person name="Higgins S."/>
            <person name="Loffler F."/>
        </authorList>
    </citation>
    <scope>NUCLEOTIDE SEQUENCE</scope>
</reference>